<dbReference type="PANTHER" id="PTHR10039:SF16">
    <property type="entry name" value="GPI INOSITOL-DEACYLASE"/>
    <property type="match status" value="1"/>
</dbReference>
<dbReference type="InterPro" id="IPR056884">
    <property type="entry name" value="NPHP3-like_N"/>
</dbReference>
<evidence type="ECO:0000259" key="3">
    <source>
        <dbReference type="PROSITE" id="PS50837"/>
    </source>
</evidence>
<dbReference type="EMBL" id="CAJPDT010000002">
    <property type="protein sequence ID" value="CAF9905725.1"/>
    <property type="molecule type" value="Genomic_DNA"/>
</dbReference>
<dbReference type="PROSITE" id="PS50837">
    <property type="entry name" value="NACHT"/>
    <property type="match status" value="1"/>
</dbReference>
<proteinExistence type="predicted"/>
<dbReference type="InterPro" id="IPR027417">
    <property type="entry name" value="P-loop_NTPase"/>
</dbReference>
<evidence type="ECO:0000313" key="5">
    <source>
        <dbReference type="Proteomes" id="UP000664534"/>
    </source>
</evidence>
<dbReference type="PANTHER" id="PTHR10039">
    <property type="entry name" value="AMELOGENIN"/>
    <property type="match status" value="1"/>
</dbReference>
<dbReference type="InterPro" id="IPR007111">
    <property type="entry name" value="NACHT_NTPase"/>
</dbReference>
<keyword evidence="5" id="KW-1185">Reference proteome</keyword>
<dbReference type="SUPFAM" id="SSF52540">
    <property type="entry name" value="P-loop containing nucleoside triphosphate hydrolases"/>
    <property type="match status" value="1"/>
</dbReference>
<dbReference type="Gene3D" id="3.40.50.300">
    <property type="entry name" value="P-loop containing nucleotide triphosphate hydrolases"/>
    <property type="match status" value="1"/>
</dbReference>
<dbReference type="Proteomes" id="UP000664534">
    <property type="component" value="Unassembled WGS sequence"/>
</dbReference>
<evidence type="ECO:0000313" key="4">
    <source>
        <dbReference type="EMBL" id="CAF9905725.1"/>
    </source>
</evidence>
<reference evidence="4" key="1">
    <citation type="submission" date="2021-03" db="EMBL/GenBank/DDBJ databases">
        <authorList>
            <person name="Tagirdzhanova G."/>
        </authorList>
    </citation>
    <scope>NUCLEOTIDE SEQUENCE</scope>
</reference>
<dbReference type="Pfam" id="PF24883">
    <property type="entry name" value="NPHP3_N"/>
    <property type="match status" value="1"/>
</dbReference>
<sequence>MQEAASKRPERRRDRVKRGIRSAFRTTTSTAKTTAQPGPIDACRKFVPSPSTTECAVPTSSLTTQLHSLRFSDDVVASPVPQVQSDDVVAPVVGQVQSNYVQAPPFGQTHSHHAAHDTDLWIIAQQSRSDDERAAINATKSSGSDIDTLEGLSEDLRQKRDQCEKNKLRFEFRGQQIIIRDVVEKALVWISKFKEIGDIVVQYDPTVTAGSEQMAALLIGVEKVSSMISRCKIYESMYLEVQSPTQSSENLKSALVDAYTIIQDYLVTAHRLYDKSATTRTFYAMLNPDKITKFVNDCNAQEGVIEAAARFCENIYTREANRETANRSENLRQLLLTFNKPLSRLDSRVGAMFAQLENSKQSKILQWISPIPYQDSHVSAREGRTKETGRWLLQHPRFRKWRTSSSSTILWLHGSPGTGKTKLVSTVVDDLLNGLSNNPNDEALAYFYCDRNRTEYQTPTSILSSLTRQVSLSRDAQSVQKSTVQFYDEKHKAGFASNQLSLEESQTLLRKLTETYPQTTLVLDALDECDKSTRLRLVHFLNELLEGSPRLLKIFISSRPDVDLRIEYESGPNLEIQAAYNQEDIRKFVEDTITNNESPPYWRKGISNELRQRVCATLGRSSEGM</sequence>
<feature type="compositionally biased region" description="Low complexity" evidence="2">
    <location>
        <begin position="26"/>
        <end position="35"/>
    </location>
</feature>
<gene>
    <name evidence="4" type="ORF">IMSHALPRED_003948</name>
</gene>
<evidence type="ECO:0000256" key="1">
    <source>
        <dbReference type="ARBA" id="ARBA00022737"/>
    </source>
</evidence>
<organism evidence="4 5">
    <name type="scientific">Imshaugia aleurites</name>
    <dbReference type="NCBI Taxonomy" id="172621"/>
    <lineage>
        <taxon>Eukaryota</taxon>
        <taxon>Fungi</taxon>
        <taxon>Dikarya</taxon>
        <taxon>Ascomycota</taxon>
        <taxon>Pezizomycotina</taxon>
        <taxon>Lecanoromycetes</taxon>
        <taxon>OSLEUM clade</taxon>
        <taxon>Lecanoromycetidae</taxon>
        <taxon>Lecanorales</taxon>
        <taxon>Lecanorineae</taxon>
        <taxon>Parmeliaceae</taxon>
        <taxon>Imshaugia</taxon>
    </lineage>
</organism>
<dbReference type="OrthoDB" id="7464126at2759"/>
<feature type="region of interest" description="Disordered" evidence="2">
    <location>
        <begin position="1"/>
        <end position="39"/>
    </location>
</feature>
<feature type="domain" description="NACHT" evidence="3">
    <location>
        <begin position="408"/>
        <end position="561"/>
    </location>
</feature>
<accession>A0A8H3I3C3</accession>
<comment type="caution">
    <text evidence="4">The sequence shown here is derived from an EMBL/GenBank/DDBJ whole genome shotgun (WGS) entry which is preliminary data.</text>
</comment>
<protein>
    <recommendedName>
        <fullName evidence="3">NACHT domain-containing protein</fullName>
    </recommendedName>
</protein>
<keyword evidence="1" id="KW-0677">Repeat</keyword>
<name>A0A8H3I3C3_9LECA</name>
<dbReference type="AlphaFoldDB" id="A0A8H3I3C3"/>
<feature type="compositionally biased region" description="Basic and acidic residues" evidence="2">
    <location>
        <begin position="1"/>
        <end position="13"/>
    </location>
</feature>
<evidence type="ECO:0000256" key="2">
    <source>
        <dbReference type="SAM" id="MobiDB-lite"/>
    </source>
</evidence>